<dbReference type="AlphaFoldDB" id="A0A8S9YNS7"/>
<evidence type="ECO:0000313" key="2">
    <source>
        <dbReference type="EMBL" id="KAF7256394.1"/>
    </source>
</evidence>
<proteinExistence type="predicted"/>
<feature type="compositionally biased region" description="Polar residues" evidence="1">
    <location>
        <begin position="67"/>
        <end position="91"/>
    </location>
</feature>
<dbReference type="Proteomes" id="UP000822476">
    <property type="component" value="Unassembled WGS sequence"/>
</dbReference>
<name>A0A8S9YNS7_9TREM</name>
<accession>A0A8S9YNS7</accession>
<organism evidence="2 3">
    <name type="scientific">Paragonimus skrjabini miyazakii</name>
    <dbReference type="NCBI Taxonomy" id="59628"/>
    <lineage>
        <taxon>Eukaryota</taxon>
        <taxon>Metazoa</taxon>
        <taxon>Spiralia</taxon>
        <taxon>Lophotrochozoa</taxon>
        <taxon>Platyhelminthes</taxon>
        <taxon>Trematoda</taxon>
        <taxon>Digenea</taxon>
        <taxon>Plagiorchiida</taxon>
        <taxon>Troglotremata</taxon>
        <taxon>Troglotrematidae</taxon>
        <taxon>Paragonimus</taxon>
    </lineage>
</organism>
<dbReference type="EMBL" id="JTDE01003157">
    <property type="protein sequence ID" value="KAF7256394.1"/>
    <property type="molecule type" value="Genomic_DNA"/>
</dbReference>
<keyword evidence="3" id="KW-1185">Reference proteome</keyword>
<sequence>MIYIAQSKSHIISSTTRLTSQKTGLIFNEFFNKVIKLLVFILSFWKRFVIITSLGPKHKVSMETKQMDGSQSSSFRSDCASTEQNQRFKVA</sequence>
<evidence type="ECO:0000313" key="3">
    <source>
        <dbReference type="Proteomes" id="UP000822476"/>
    </source>
</evidence>
<feature type="region of interest" description="Disordered" evidence="1">
    <location>
        <begin position="62"/>
        <end position="91"/>
    </location>
</feature>
<comment type="caution">
    <text evidence="2">The sequence shown here is derived from an EMBL/GenBank/DDBJ whole genome shotgun (WGS) entry which is preliminary data.</text>
</comment>
<reference evidence="2" key="1">
    <citation type="submission" date="2019-07" db="EMBL/GenBank/DDBJ databases">
        <title>Annotation for the trematode Paragonimus miyazaki's.</title>
        <authorList>
            <person name="Choi Y.-J."/>
        </authorList>
    </citation>
    <scope>NUCLEOTIDE SEQUENCE</scope>
    <source>
        <strain evidence="2">Japan</strain>
    </source>
</reference>
<gene>
    <name evidence="2" type="ORF">EG68_06641</name>
</gene>
<protein>
    <submittedName>
        <fullName evidence="2">Uncharacterized protein</fullName>
    </submittedName>
</protein>
<evidence type="ECO:0000256" key="1">
    <source>
        <dbReference type="SAM" id="MobiDB-lite"/>
    </source>
</evidence>